<dbReference type="GO" id="GO:0005737">
    <property type="term" value="C:cytoplasm"/>
    <property type="evidence" value="ECO:0007669"/>
    <property type="project" value="TreeGrafter"/>
</dbReference>
<name>A0A9P8P4R5_9ASCO</name>
<dbReference type="InterPro" id="IPR027357">
    <property type="entry name" value="DOCKER_dom"/>
</dbReference>
<dbReference type="Gene3D" id="1.25.40.410">
    <property type="match status" value="1"/>
</dbReference>
<dbReference type="InterPro" id="IPR043162">
    <property type="entry name" value="DOCK_C_lobe_C"/>
</dbReference>
<feature type="domain" description="DOCKER" evidence="3">
    <location>
        <begin position="1342"/>
        <end position="1748"/>
    </location>
</feature>
<protein>
    <recommendedName>
        <fullName evidence="3">DOCKER domain-containing protein</fullName>
    </recommendedName>
</protein>
<keyword evidence="2" id="KW-0175">Coiled coil</keyword>
<keyword evidence="5" id="KW-1185">Reference proteome</keyword>
<dbReference type="PANTHER" id="PTHR45653">
    <property type="entry name" value="DEDICATOR OF CYTOKINESIS"/>
    <property type="match status" value="1"/>
</dbReference>
<dbReference type="Proteomes" id="UP000788993">
    <property type="component" value="Unassembled WGS sequence"/>
</dbReference>
<dbReference type="PROSITE" id="PS51651">
    <property type="entry name" value="DOCKER"/>
    <property type="match status" value="1"/>
</dbReference>
<reference evidence="4" key="2">
    <citation type="submission" date="2021-01" db="EMBL/GenBank/DDBJ databases">
        <authorList>
            <person name="Schikora-Tamarit M.A."/>
        </authorList>
    </citation>
    <scope>NUCLEOTIDE SEQUENCE</scope>
    <source>
        <strain evidence="4">NCAIM Y.01608</strain>
    </source>
</reference>
<evidence type="ECO:0000313" key="4">
    <source>
        <dbReference type="EMBL" id="KAH3665021.1"/>
    </source>
</evidence>
<organism evidence="4 5">
    <name type="scientific">Ogataea polymorpha</name>
    <dbReference type="NCBI Taxonomy" id="460523"/>
    <lineage>
        <taxon>Eukaryota</taxon>
        <taxon>Fungi</taxon>
        <taxon>Dikarya</taxon>
        <taxon>Ascomycota</taxon>
        <taxon>Saccharomycotina</taxon>
        <taxon>Pichiomycetes</taxon>
        <taxon>Pichiales</taxon>
        <taxon>Pichiaceae</taxon>
        <taxon>Ogataea</taxon>
    </lineage>
</organism>
<comment type="caution">
    <text evidence="4">The sequence shown here is derived from an EMBL/GenBank/DDBJ whole genome shotgun (WGS) entry which is preliminary data.</text>
</comment>
<comment type="similarity">
    <text evidence="1">Belongs to the DOCK family.</text>
</comment>
<evidence type="ECO:0000313" key="5">
    <source>
        <dbReference type="Proteomes" id="UP000788993"/>
    </source>
</evidence>
<reference evidence="4" key="1">
    <citation type="journal article" date="2021" name="Open Biol.">
        <title>Shared evolutionary footprints suggest mitochondrial oxidative damage underlies multiple complex I losses in fungi.</title>
        <authorList>
            <person name="Schikora-Tamarit M.A."/>
            <person name="Marcet-Houben M."/>
            <person name="Nosek J."/>
            <person name="Gabaldon T."/>
        </authorList>
    </citation>
    <scope>NUCLEOTIDE SEQUENCE</scope>
    <source>
        <strain evidence="4">NCAIM Y.01608</strain>
    </source>
</reference>
<evidence type="ECO:0000259" key="3">
    <source>
        <dbReference type="PROSITE" id="PS51651"/>
    </source>
</evidence>
<dbReference type="EMBL" id="JAEUBD010001178">
    <property type="protein sequence ID" value="KAH3665021.1"/>
    <property type="molecule type" value="Genomic_DNA"/>
</dbReference>
<dbReference type="InterPro" id="IPR057500">
    <property type="entry name" value="C2_DCK1_4th"/>
</dbReference>
<dbReference type="InterPro" id="IPR043161">
    <property type="entry name" value="DOCK_C_lobe_A"/>
</dbReference>
<evidence type="ECO:0000256" key="1">
    <source>
        <dbReference type="PROSITE-ProRule" id="PRU00984"/>
    </source>
</evidence>
<dbReference type="Pfam" id="PF16172">
    <property type="entry name" value="DOCK_N"/>
    <property type="match status" value="1"/>
</dbReference>
<dbReference type="GO" id="GO:0005085">
    <property type="term" value="F:guanyl-nucleotide exchange factor activity"/>
    <property type="evidence" value="ECO:0007669"/>
    <property type="project" value="InterPro"/>
</dbReference>
<dbReference type="PANTHER" id="PTHR45653:SF10">
    <property type="entry name" value="MYOBLAST CITY, ISOFORM B"/>
    <property type="match status" value="1"/>
</dbReference>
<evidence type="ECO:0000256" key="2">
    <source>
        <dbReference type="SAM" id="Coils"/>
    </source>
</evidence>
<feature type="coiled-coil region" evidence="2">
    <location>
        <begin position="1617"/>
        <end position="1651"/>
    </location>
</feature>
<dbReference type="GO" id="GO:0031267">
    <property type="term" value="F:small GTPase binding"/>
    <property type="evidence" value="ECO:0007669"/>
    <property type="project" value="TreeGrafter"/>
</dbReference>
<dbReference type="Pfam" id="PF25338">
    <property type="entry name" value="C2_DCK_4th"/>
    <property type="match status" value="1"/>
</dbReference>
<dbReference type="Gene3D" id="1.20.58.740">
    <property type="match status" value="1"/>
</dbReference>
<proteinExistence type="inferred from homology"/>
<sequence>MAMSEWSPLSCFHYGRVVESFLPLKLLDKKDPKHKAIAQNFVDVHPGDQVYLFEQEDGGKWVRGYVVSLPMPSDFLTAGATLDRMPENRVSVAVLPRSCVQVVKEIPYNKSYVLSSDSLPPLPPESQALTDSFLDEVVFSLRSLAVYIFAVYSMNQFSLFQKLKDIYSELDDIRLQFLHDLLTKDQKVLAQKQAAALVNRISKLLAPVISNDVGGYLAISSRDEKTGQLFRANKNPENMINLAKVAQNQVFSALASNFPVSNADVSFVPEKCPKLQPALPCHILVDFKSVSGSSNIVPNGYDGITAYMYLRNTRKTITEAFSITIRPHESFDLENISAALFKNIPASEVENTRVYLVAVLTENIRLPESTLPSIRKGIGAGVANITRIFSGRQGHLTAGQAHQFTIKLFSSYTSRNSQQPSVKPGMSPVSAVSSLMENNGWGELVDRIIAGSSKGVAINPRAEQITLSIKELKNNKLLDSIDAKTSAIASIRPSLYSPLEPDYSRSYLTVNKCNLVAGLDKEKCFVTVEVKSPTQGLRFAKGTNEDPRKVWQFLTVSPDEYVGETVHIFNIDENSIIENEYLLFTVYLNGNSLGEGRYHLRSGHQIRETKKGAQVEIYGDGSSQVAAVDFDLQYVGKKYNADPAVATILNWKKFYSANLEGNYGTLIQVLAKAGKVELATAVKFFPELLHTFLEIFNESRVKKLLSLEIAAFESVVRLLDVTIARQDHYNYVFSDFLEKYKNLPTVGEQLLHLMASYFSQVDTDWNSTGRALCRTSHLVLKLAAACYANSTAFAGVGTFFSNSAAKLLAIKQDSILADQLLIAESLELWLDVLREFHDDAHLLKMAAKWIDAIGLQGLGAADDVPSKKKSHEHRLIVSKLIFIRRLLNSWLIHTSSVETRDTLMASALKWALQVVLSEQVDIDAIRLALGIILAFDTACFGEDRLFHDDSKQAYVTIARLLPVLGETFNRCLVHCQKNGYFKPRRTFTQLFPVAYPFPEHTIDSAVNNESFCEVLIELAVLIAIHAKIGRANGDAMSQYLAKKTTSSAYETLNGLLGAPGSVLDSPTKPFDTVRWVVSTISARYYPADKWLSLRALITEGILSLTEFVYPMAVRILPPPGELDRFNVSVWHKYLVAIMRCATAKTSSLEHLHDIPRKCCYQLEGDIRPRAAGLVQSVWNSLGARCAEKTAQRFKIEKCGGFQTLFIADEKYTVVGDVLLLCFQRNTTCVDVGTKLLWSMMVDEWMNKQSLEDLQRLCIVSIYEIFHTENSYSPGPEEIVGFISHLADSVKLDPEDEAHGPVMGLIDKLSGYLENMNELQKIPKGSEFDDDRMYYKLKLSQYLANVDRPEVFQSFVNDLYQSNLERGHYVQAALSLGLLADTYSWDPETEVPACERPSFPKQTAFQRKEQLYKMIASNFVRGKRLEQAVDVYQELLRAYMSYNFDLRGLSYCHGELAKIYKALETVDRVESSYFRIEFVGAGFPDALRNKQYIYEGLAFEHITSMIQRLLRLYPGAHLINSEEELQKLKDSEPAGKHLHVKSVAPYKDMSGDKLSLRTKQYVDNKDLRQFQATRRLTGSTGIQDLWTEEVTYETYAPFPTLMNRSEIKTTTVTKLSPVENALRSLSARNESLEDLEQTLLQAMKKTEDYSQLSKSAIFGELSRVLAGTVDSPVNGGAGQYRVFFAKTDKDGTEQAVEAKFEQLVQNLYRLLRVHALLVPDSLLESHKGLVELFGANFAPEIESLHLSVGELMDVDKIRETPQNVSFEPAGSLHLTMTNTSSNASVHSNSSEPRFSQSLASPGVRLYSKAMV</sequence>
<dbReference type="InterPro" id="IPR032376">
    <property type="entry name" value="DOCK_N"/>
</dbReference>
<dbReference type="GO" id="GO:0007264">
    <property type="term" value="P:small GTPase-mediated signal transduction"/>
    <property type="evidence" value="ECO:0007669"/>
    <property type="project" value="InterPro"/>
</dbReference>
<dbReference type="CDD" id="cd11684">
    <property type="entry name" value="DHR2_DOCK"/>
    <property type="match status" value="1"/>
</dbReference>
<accession>A0A9P8P4R5</accession>
<gene>
    <name evidence="4" type="ORF">OGATHE_003836</name>
</gene>
<dbReference type="GO" id="GO:0005886">
    <property type="term" value="C:plasma membrane"/>
    <property type="evidence" value="ECO:0007669"/>
    <property type="project" value="TreeGrafter"/>
</dbReference>
<dbReference type="InterPro" id="IPR026791">
    <property type="entry name" value="DOCK"/>
</dbReference>